<dbReference type="PANTHER" id="PTHR42885:SF1">
    <property type="entry name" value="THREONINE-PHOSPHATE DECARBOXYLASE"/>
    <property type="match status" value="1"/>
</dbReference>
<dbReference type="GO" id="GO:0030170">
    <property type="term" value="F:pyridoxal phosphate binding"/>
    <property type="evidence" value="ECO:0007669"/>
    <property type="project" value="InterPro"/>
</dbReference>
<sequence length="342" mass="35939">MSVSPPILPPILHGGRLDLARAHFPQAPEPWIDLSTGVSPYPYPLPPLAPEVFTRLPDVAALVALERIAAVAYHAGPKAQVVAGAGTQAFIQCLPRLRPATRVAVLGHTYAEHAAVWRAAGAEVSRVETLEEIAAAEVGVIVNPNNPDGRLEPAARLADTARRMAAKGGLLIVDEAFADFLPAEASLALCAGEDGLVLLRSFGKAYGLPGVRLGFALCGAQIAERLRATLGPWSVSGPALAIGAAALADAPWLAARGVALAQDAARLDGLLAAAGFEIIGGASLFRLVRHAAADRWFAHLARRGILTRRFGERPDRLRFGLPAAPAAWERLERALESGRNGL</sequence>
<evidence type="ECO:0000313" key="12">
    <source>
        <dbReference type="Proteomes" id="UP000245137"/>
    </source>
</evidence>
<dbReference type="OrthoDB" id="9799304at2"/>
<comment type="cofactor">
    <cofactor evidence="1">
        <name>pyridoxal 5'-phosphate</name>
        <dbReference type="ChEBI" id="CHEBI:597326"/>
    </cofactor>
</comment>
<dbReference type="InterPro" id="IPR015422">
    <property type="entry name" value="PyrdxlP-dep_Trfase_small"/>
</dbReference>
<dbReference type="AlphaFoldDB" id="A0A2U1SQR9"/>
<comment type="function">
    <text evidence="2">Decarboxylates L-threonine-O-3-phosphate to yield (R)-1-amino-2-propanol O-2-phosphate, the precursor for the linkage between the nucleotide loop and the corrin ring in cobalamin.</text>
</comment>
<feature type="domain" description="Aminotransferase class I/classII large" evidence="10">
    <location>
        <begin position="64"/>
        <end position="324"/>
    </location>
</feature>
<dbReference type="GO" id="GO:0009236">
    <property type="term" value="P:cobalamin biosynthetic process"/>
    <property type="evidence" value="ECO:0007669"/>
    <property type="project" value="UniProtKB-UniPathway"/>
</dbReference>
<name>A0A2U1SQR9_METSR</name>
<dbReference type="Gene3D" id="3.90.1150.10">
    <property type="entry name" value="Aspartate Aminotransferase, domain 1"/>
    <property type="match status" value="1"/>
</dbReference>
<accession>A0A2U1SQR9</accession>
<evidence type="ECO:0000256" key="6">
    <source>
        <dbReference type="ARBA" id="ARBA00022898"/>
    </source>
</evidence>
<keyword evidence="7" id="KW-0456">Lyase</keyword>
<dbReference type="InterPro" id="IPR004839">
    <property type="entry name" value="Aminotransferase_I/II_large"/>
</dbReference>
<dbReference type="RefSeq" id="WP_108917166.1">
    <property type="nucleotide sequence ID" value="NZ_BGJY01000010.1"/>
</dbReference>
<dbReference type="EMBL" id="PUIV01000013">
    <property type="protein sequence ID" value="PWB93945.1"/>
    <property type="molecule type" value="Genomic_DNA"/>
</dbReference>
<comment type="pathway">
    <text evidence="3">Cofactor biosynthesis; adenosylcobalamin biosynthesis.</text>
</comment>
<dbReference type="CDD" id="cd00609">
    <property type="entry name" value="AAT_like"/>
    <property type="match status" value="1"/>
</dbReference>
<dbReference type="InterPro" id="IPR005860">
    <property type="entry name" value="CobD"/>
</dbReference>
<comment type="caution">
    <text evidence="11">The sequence shown here is derived from an EMBL/GenBank/DDBJ whole genome shotgun (WGS) entry which is preliminary data.</text>
</comment>
<evidence type="ECO:0000256" key="9">
    <source>
        <dbReference type="ARBA" id="ARBA00048531"/>
    </source>
</evidence>
<dbReference type="Proteomes" id="UP000245137">
    <property type="component" value="Unassembled WGS sequence"/>
</dbReference>
<organism evidence="11 12">
    <name type="scientific">Methylosinus sporium</name>
    <dbReference type="NCBI Taxonomy" id="428"/>
    <lineage>
        <taxon>Bacteria</taxon>
        <taxon>Pseudomonadati</taxon>
        <taxon>Pseudomonadota</taxon>
        <taxon>Alphaproteobacteria</taxon>
        <taxon>Hyphomicrobiales</taxon>
        <taxon>Methylocystaceae</taxon>
        <taxon>Methylosinus</taxon>
    </lineage>
</organism>
<dbReference type="InterPro" id="IPR015421">
    <property type="entry name" value="PyrdxlP-dep_Trfase_major"/>
</dbReference>
<proteinExistence type="predicted"/>
<keyword evidence="6" id="KW-0663">Pyridoxal phosphate</keyword>
<dbReference type="Pfam" id="PF00155">
    <property type="entry name" value="Aminotran_1_2"/>
    <property type="match status" value="1"/>
</dbReference>
<gene>
    <name evidence="11" type="ORF">C5689_10135</name>
</gene>
<evidence type="ECO:0000256" key="7">
    <source>
        <dbReference type="ARBA" id="ARBA00023239"/>
    </source>
</evidence>
<dbReference type="Gene3D" id="3.40.640.10">
    <property type="entry name" value="Type I PLP-dependent aspartate aminotransferase-like (Major domain)"/>
    <property type="match status" value="1"/>
</dbReference>
<evidence type="ECO:0000259" key="10">
    <source>
        <dbReference type="Pfam" id="PF00155"/>
    </source>
</evidence>
<evidence type="ECO:0000256" key="1">
    <source>
        <dbReference type="ARBA" id="ARBA00001933"/>
    </source>
</evidence>
<dbReference type="GO" id="GO:0048472">
    <property type="term" value="F:threonine-phosphate decarboxylase activity"/>
    <property type="evidence" value="ECO:0007669"/>
    <property type="project" value="UniProtKB-EC"/>
</dbReference>
<dbReference type="SUPFAM" id="SSF53383">
    <property type="entry name" value="PLP-dependent transferases"/>
    <property type="match status" value="1"/>
</dbReference>
<dbReference type="PANTHER" id="PTHR42885">
    <property type="entry name" value="HISTIDINOL-PHOSPHATE AMINOTRANSFERASE-RELATED"/>
    <property type="match status" value="1"/>
</dbReference>
<evidence type="ECO:0000313" key="11">
    <source>
        <dbReference type="EMBL" id="PWB93945.1"/>
    </source>
</evidence>
<evidence type="ECO:0000256" key="4">
    <source>
        <dbReference type="ARBA" id="ARBA00012285"/>
    </source>
</evidence>
<keyword evidence="12" id="KW-1185">Reference proteome</keyword>
<dbReference type="EC" id="4.1.1.81" evidence="4"/>
<dbReference type="UniPathway" id="UPA00148"/>
<evidence type="ECO:0000256" key="3">
    <source>
        <dbReference type="ARBA" id="ARBA00004953"/>
    </source>
</evidence>
<comment type="catalytic activity">
    <reaction evidence="9">
        <text>O-phospho-L-threonine + H(+) = (R)-1-aminopropan-2-yl phosphate + CO2</text>
        <dbReference type="Rhea" id="RHEA:11492"/>
        <dbReference type="ChEBI" id="CHEBI:15378"/>
        <dbReference type="ChEBI" id="CHEBI:16526"/>
        <dbReference type="ChEBI" id="CHEBI:58563"/>
        <dbReference type="ChEBI" id="CHEBI:58675"/>
        <dbReference type="EC" id="4.1.1.81"/>
    </reaction>
</comment>
<evidence type="ECO:0000256" key="8">
    <source>
        <dbReference type="ARBA" id="ARBA00029996"/>
    </source>
</evidence>
<evidence type="ECO:0000256" key="5">
    <source>
        <dbReference type="ARBA" id="ARBA00022573"/>
    </source>
</evidence>
<evidence type="ECO:0000256" key="2">
    <source>
        <dbReference type="ARBA" id="ARBA00003444"/>
    </source>
</evidence>
<reference evidence="11 12" key="1">
    <citation type="journal article" date="2018" name="Appl. Microbiol. Biotechnol.">
        <title>Co-cultivation of the strictly anaerobic methanogen Methanosarcina barkeri with aerobic methanotrophs in an oxygen-limited membrane bioreactor.</title>
        <authorList>
            <person name="In 't Zandt M.H."/>
            <person name="van den Bosch T.J.M."/>
            <person name="Rijkers R."/>
            <person name="van Kessel M.A.H.J."/>
            <person name="Jetten M.S.M."/>
            <person name="Welte C.U."/>
        </authorList>
    </citation>
    <scope>NUCLEOTIDE SEQUENCE [LARGE SCALE GENOMIC DNA]</scope>
    <source>
        <strain evidence="11 12">DSM 17706</strain>
    </source>
</reference>
<dbReference type="NCBIfam" id="TIGR01140">
    <property type="entry name" value="L_thr_O3P_dcar"/>
    <property type="match status" value="1"/>
</dbReference>
<keyword evidence="5" id="KW-0169">Cobalamin biosynthesis</keyword>
<dbReference type="InterPro" id="IPR015424">
    <property type="entry name" value="PyrdxlP-dep_Trfase"/>
</dbReference>
<protein>
    <recommendedName>
        <fullName evidence="4">threonine-phosphate decarboxylase</fullName>
        <ecNumber evidence="4">4.1.1.81</ecNumber>
    </recommendedName>
    <alternativeName>
        <fullName evidence="8">L-threonine-O-3-phosphate decarboxylase</fullName>
    </alternativeName>
</protein>